<dbReference type="GO" id="GO:0032543">
    <property type="term" value="P:mitochondrial translation"/>
    <property type="evidence" value="ECO:0007669"/>
    <property type="project" value="TreeGrafter"/>
</dbReference>
<keyword evidence="3" id="KW-0687">Ribonucleoprotein</keyword>
<dbReference type="GO" id="GO:0003735">
    <property type="term" value="F:structural constituent of ribosome"/>
    <property type="evidence" value="ECO:0007669"/>
    <property type="project" value="InterPro"/>
</dbReference>
<dbReference type="SUPFAM" id="SSF54189">
    <property type="entry name" value="Ribosomal proteins S24e, L23 and L15e"/>
    <property type="match status" value="1"/>
</dbReference>
<evidence type="ECO:0000256" key="3">
    <source>
        <dbReference type="ARBA" id="ARBA00023274"/>
    </source>
</evidence>
<dbReference type="EMBL" id="ML002416">
    <property type="protein sequence ID" value="RKP38018.1"/>
    <property type="molecule type" value="Genomic_DNA"/>
</dbReference>
<name>A0A4P9ZXC3_9FUNG</name>
<comment type="similarity">
    <text evidence="1">Belongs to the universal ribosomal protein uL23 family.</text>
</comment>
<dbReference type="InterPro" id="IPR013025">
    <property type="entry name" value="Ribosomal_uL23-like"/>
</dbReference>
<keyword evidence="6" id="KW-1185">Reference proteome</keyword>
<evidence type="ECO:0000313" key="6">
    <source>
        <dbReference type="Proteomes" id="UP000268162"/>
    </source>
</evidence>
<accession>A0A4P9ZXC3</accession>
<dbReference type="AlphaFoldDB" id="A0A4P9ZXC3"/>
<reference evidence="6" key="1">
    <citation type="journal article" date="2018" name="Nat. Microbiol.">
        <title>Leveraging single-cell genomics to expand the fungal tree of life.</title>
        <authorList>
            <person name="Ahrendt S.R."/>
            <person name="Quandt C.A."/>
            <person name="Ciobanu D."/>
            <person name="Clum A."/>
            <person name="Salamov A."/>
            <person name="Andreopoulos B."/>
            <person name="Cheng J.F."/>
            <person name="Woyke T."/>
            <person name="Pelin A."/>
            <person name="Henrissat B."/>
            <person name="Reynolds N.K."/>
            <person name="Benny G.L."/>
            <person name="Smith M.E."/>
            <person name="James T.Y."/>
            <person name="Grigoriev I.V."/>
        </authorList>
    </citation>
    <scope>NUCLEOTIDE SEQUENCE [LARGE SCALE GENOMIC DNA]</scope>
    <source>
        <strain evidence="6">RSA 468</strain>
    </source>
</reference>
<keyword evidence="2" id="KW-0689">Ribosomal protein</keyword>
<evidence type="ECO:0000256" key="2">
    <source>
        <dbReference type="ARBA" id="ARBA00022980"/>
    </source>
</evidence>
<dbReference type="InterPro" id="IPR012678">
    <property type="entry name" value="Ribosomal_uL23/eL15/eS24_sf"/>
</dbReference>
<dbReference type="InterPro" id="IPR012677">
    <property type="entry name" value="Nucleotide-bd_a/b_plait_sf"/>
</dbReference>
<dbReference type="Proteomes" id="UP000268162">
    <property type="component" value="Unassembled WGS sequence"/>
</dbReference>
<gene>
    <name evidence="5" type="ORF">BJ085DRAFT_22992</name>
</gene>
<evidence type="ECO:0000256" key="1">
    <source>
        <dbReference type="ARBA" id="ARBA00006700"/>
    </source>
</evidence>
<evidence type="ECO:0000256" key="4">
    <source>
        <dbReference type="ARBA" id="ARBA00039977"/>
    </source>
</evidence>
<proteinExistence type="inferred from homology"/>
<protein>
    <recommendedName>
        <fullName evidence="4">Large ribosomal subunit protein uL23m</fullName>
    </recommendedName>
</protein>
<dbReference type="PANTHER" id="PTHR12059:SF5">
    <property type="entry name" value="LARGE RIBOSOMAL SUBUNIT PROTEIN UL23M"/>
    <property type="match status" value="1"/>
</dbReference>
<dbReference type="GO" id="GO:0005762">
    <property type="term" value="C:mitochondrial large ribosomal subunit"/>
    <property type="evidence" value="ECO:0007669"/>
    <property type="project" value="TreeGrafter"/>
</dbReference>
<dbReference type="Pfam" id="PF00276">
    <property type="entry name" value="Ribosomal_L23"/>
    <property type="match status" value="1"/>
</dbReference>
<dbReference type="Gene3D" id="3.30.70.330">
    <property type="match status" value="1"/>
</dbReference>
<sequence length="137" mass="16048">MVRMDKLEPNQAAFHVPVNVNKLDIRDYLTNLYNVTVMDVRTVIQAGRKRYNPQLRSFEREARIKKAIVTFDTTVQYPPKPNPEDFSAHLRDLSEKFTKLKLEGWRPRFPERNKLFGVTDEKAEAEKKVEAEKSNKA</sequence>
<evidence type="ECO:0000313" key="5">
    <source>
        <dbReference type="EMBL" id="RKP38018.1"/>
    </source>
</evidence>
<dbReference type="PANTHER" id="PTHR12059">
    <property type="entry name" value="RIBOSOMAL PROTEIN L23-RELATED"/>
    <property type="match status" value="1"/>
</dbReference>
<organism evidence="5 6">
    <name type="scientific">Dimargaris cristalligena</name>
    <dbReference type="NCBI Taxonomy" id="215637"/>
    <lineage>
        <taxon>Eukaryota</taxon>
        <taxon>Fungi</taxon>
        <taxon>Fungi incertae sedis</taxon>
        <taxon>Zoopagomycota</taxon>
        <taxon>Kickxellomycotina</taxon>
        <taxon>Dimargaritomycetes</taxon>
        <taxon>Dimargaritales</taxon>
        <taxon>Dimargaritaceae</taxon>
        <taxon>Dimargaris</taxon>
    </lineage>
</organism>
<dbReference type="STRING" id="215637.A0A4P9ZXC3"/>